<evidence type="ECO:0000256" key="9">
    <source>
        <dbReference type="ARBA" id="ARBA00032024"/>
    </source>
</evidence>
<dbReference type="RefSeq" id="WP_034769594.1">
    <property type="nucleotide sequence ID" value="NZ_JAMAXM010000001.1"/>
</dbReference>
<comment type="similarity">
    <text evidence="3 11">Belongs to the ketopantoate reductase family.</text>
</comment>
<feature type="domain" description="Ketopantoate reductase C-terminal" evidence="13">
    <location>
        <begin position="177"/>
        <end position="292"/>
    </location>
</feature>
<sequence>MRIGIIGGGAIGLLFACYLSKSNQVTLYCRTNEQVRLINKYGIYLKHHGTVDNFTIKAQPSDEISAEDLFIIAVKQYQLEQIERVFHHIPSQTPLIFIQNGVAHLKFIENLSHETIIVGVVEHGALKEKTNYVHHTGEGLTRLAIFRGNEQFVGPIIHKLNTIPFPFIFEKDYLEMVFGKLIVNAVINPLTAILKAKNGELMLNSHYLHLVHLVLDEVVKILDISDREKVFMRIKTICENTASNQSSMLKDILNHRQTEIDGIIGGLLNMAETKDLKVPVLQFLYHSIKGMER</sequence>
<protein>
    <recommendedName>
        <fullName evidence="5 11">2-dehydropantoate 2-reductase</fullName>
        <ecNumber evidence="4 11">1.1.1.169</ecNumber>
    </recommendedName>
    <alternativeName>
        <fullName evidence="9 11">Ketopantoate reductase</fullName>
    </alternativeName>
</protein>
<dbReference type="SUPFAM" id="SSF51735">
    <property type="entry name" value="NAD(P)-binding Rossmann-fold domains"/>
    <property type="match status" value="1"/>
</dbReference>
<evidence type="ECO:0000256" key="2">
    <source>
        <dbReference type="ARBA" id="ARBA00004994"/>
    </source>
</evidence>
<dbReference type="NCBIfam" id="NF005093">
    <property type="entry name" value="PRK06522.2-4"/>
    <property type="match status" value="1"/>
</dbReference>
<dbReference type="GO" id="GO:0008677">
    <property type="term" value="F:2-dehydropantoate 2-reductase activity"/>
    <property type="evidence" value="ECO:0007669"/>
    <property type="project" value="UniProtKB-EC"/>
</dbReference>
<dbReference type="Pfam" id="PF08546">
    <property type="entry name" value="ApbA_C"/>
    <property type="match status" value="1"/>
</dbReference>
<dbReference type="GeneID" id="92960634"/>
<name>A0A090IUE6_9BACI</name>
<evidence type="ECO:0000256" key="7">
    <source>
        <dbReference type="ARBA" id="ARBA00022857"/>
    </source>
</evidence>
<dbReference type="AlphaFoldDB" id="A0A090IUE6"/>
<dbReference type="GO" id="GO:0015940">
    <property type="term" value="P:pantothenate biosynthetic process"/>
    <property type="evidence" value="ECO:0007669"/>
    <property type="project" value="UniProtKB-UniPathway"/>
</dbReference>
<dbReference type="Gene3D" id="3.40.50.720">
    <property type="entry name" value="NAD(P)-binding Rossmann-like Domain"/>
    <property type="match status" value="1"/>
</dbReference>
<dbReference type="InterPro" id="IPR003710">
    <property type="entry name" value="ApbA"/>
</dbReference>
<keyword evidence="7 11" id="KW-0521">NADP</keyword>
<dbReference type="InterPro" id="IPR013328">
    <property type="entry name" value="6PGD_dom2"/>
</dbReference>
<dbReference type="InterPro" id="IPR050838">
    <property type="entry name" value="Ketopantoate_reductase"/>
</dbReference>
<dbReference type="EC" id="1.1.1.169" evidence="4 11"/>
<evidence type="ECO:0000256" key="1">
    <source>
        <dbReference type="ARBA" id="ARBA00002919"/>
    </source>
</evidence>
<accession>A0A090IUE6</accession>
<reference evidence="14 15" key="1">
    <citation type="submission" date="2014-07" db="EMBL/GenBank/DDBJ databases">
        <authorList>
            <person name="Wibberg Daniel"/>
        </authorList>
    </citation>
    <scope>NUCLEOTIDE SEQUENCE [LARGE SCALE GENOMIC DNA]</scope>
</reference>
<evidence type="ECO:0000256" key="10">
    <source>
        <dbReference type="ARBA" id="ARBA00048793"/>
    </source>
</evidence>
<dbReference type="EMBL" id="CCRF01000045">
    <property type="protein sequence ID" value="CEE01297.1"/>
    <property type="molecule type" value="Genomic_DNA"/>
</dbReference>
<feature type="domain" description="Ketopantoate reductase N-terminal" evidence="12">
    <location>
        <begin position="3"/>
        <end position="145"/>
    </location>
</feature>
<dbReference type="PROSITE" id="PS51257">
    <property type="entry name" value="PROKAR_LIPOPROTEIN"/>
    <property type="match status" value="1"/>
</dbReference>
<evidence type="ECO:0000256" key="8">
    <source>
        <dbReference type="ARBA" id="ARBA00023002"/>
    </source>
</evidence>
<comment type="pathway">
    <text evidence="2 11">Cofactor biosynthesis; (R)-pantothenate biosynthesis; (R)-pantoate from 3-methyl-2-oxobutanoate: step 2/2.</text>
</comment>
<comment type="catalytic activity">
    <reaction evidence="10 11">
        <text>(R)-pantoate + NADP(+) = 2-dehydropantoate + NADPH + H(+)</text>
        <dbReference type="Rhea" id="RHEA:16233"/>
        <dbReference type="ChEBI" id="CHEBI:11561"/>
        <dbReference type="ChEBI" id="CHEBI:15378"/>
        <dbReference type="ChEBI" id="CHEBI:15980"/>
        <dbReference type="ChEBI" id="CHEBI:57783"/>
        <dbReference type="ChEBI" id="CHEBI:58349"/>
        <dbReference type="EC" id="1.1.1.169"/>
    </reaction>
</comment>
<gene>
    <name evidence="14" type="ORF">BT1A1_1468</name>
</gene>
<dbReference type="Proteomes" id="UP000040576">
    <property type="component" value="Unassembled WGS sequence"/>
</dbReference>
<organism evidence="14 15">
    <name type="scientific">Caldibacillus thermoamylovorans</name>
    <dbReference type="NCBI Taxonomy" id="35841"/>
    <lineage>
        <taxon>Bacteria</taxon>
        <taxon>Bacillati</taxon>
        <taxon>Bacillota</taxon>
        <taxon>Bacilli</taxon>
        <taxon>Bacillales</taxon>
        <taxon>Bacillaceae</taxon>
        <taxon>Caldibacillus</taxon>
    </lineage>
</organism>
<dbReference type="InterPro" id="IPR013752">
    <property type="entry name" value="KPA_reductase"/>
</dbReference>
<evidence type="ECO:0000313" key="14">
    <source>
        <dbReference type="EMBL" id="CEE01297.1"/>
    </source>
</evidence>
<dbReference type="InterPro" id="IPR036291">
    <property type="entry name" value="NAD(P)-bd_dom_sf"/>
</dbReference>
<evidence type="ECO:0000313" key="15">
    <source>
        <dbReference type="Proteomes" id="UP000040576"/>
    </source>
</evidence>
<dbReference type="PANTHER" id="PTHR43765:SF2">
    <property type="entry name" value="2-DEHYDROPANTOATE 2-REDUCTASE"/>
    <property type="match status" value="1"/>
</dbReference>
<evidence type="ECO:0000256" key="6">
    <source>
        <dbReference type="ARBA" id="ARBA00022655"/>
    </source>
</evidence>
<evidence type="ECO:0000256" key="5">
    <source>
        <dbReference type="ARBA" id="ARBA00019465"/>
    </source>
</evidence>
<evidence type="ECO:0000259" key="12">
    <source>
        <dbReference type="Pfam" id="PF02558"/>
    </source>
</evidence>
<dbReference type="GO" id="GO:0005737">
    <property type="term" value="C:cytoplasm"/>
    <property type="evidence" value="ECO:0007669"/>
    <property type="project" value="TreeGrafter"/>
</dbReference>
<dbReference type="InterPro" id="IPR013332">
    <property type="entry name" value="KPR_N"/>
</dbReference>
<keyword evidence="6 11" id="KW-0566">Pantothenate biosynthesis</keyword>
<evidence type="ECO:0000259" key="13">
    <source>
        <dbReference type="Pfam" id="PF08546"/>
    </source>
</evidence>
<dbReference type="Gene3D" id="1.10.1040.10">
    <property type="entry name" value="N-(1-d-carboxylethyl)-l-norvaline Dehydrogenase, domain 2"/>
    <property type="match status" value="1"/>
</dbReference>
<dbReference type="Pfam" id="PF02558">
    <property type="entry name" value="ApbA"/>
    <property type="match status" value="1"/>
</dbReference>
<dbReference type="InterPro" id="IPR008927">
    <property type="entry name" value="6-PGluconate_DH-like_C_sf"/>
</dbReference>
<keyword evidence="8 11" id="KW-0560">Oxidoreductase</keyword>
<evidence type="ECO:0000256" key="3">
    <source>
        <dbReference type="ARBA" id="ARBA00007870"/>
    </source>
</evidence>
<comment type="function">
    <text evidence="1 11">Catalyzes the NADPH-dependent reduction of ketopantoate into pantoic acid.</text>
</comment>
<dbReference type="SUPFAM" id="SSF48179">
    <property type="entry name" value="6-phosphogluconate dehydrogenase C-terminal domain-like"/>
    <property type="match status" value="1"/>
</dbReference>
<evidence type="ECO:0000256" key="11">
    <source>
        <dbReference type="RuleBase" id="RU362068"/>
    </source>
</evidence>
<keyword evidence="15" id="KW-1185">Reference proteome</keyword>
<proteinExistence type="inferred from homology"/>
<dbReference type="PANTHER" id="PTHR43765">
    <property type="entry name" value="2-DEHYDROPANTOATE 2-REDUCTASE-RELATED"/>
    <property type="match status" value="1"/>
</dbReference>
<dbReference type="UniPathway" id="UPA00028">
    <property type="reaction ID" value="UER00004"/>
</dbReference>
<dbReference type="NCBIfam" id="TIGR00745">
    <property type="entry name" value="apbA_panE"/>
    <property type="match status" value="1"/>
</dbReference>
<dbReference type="GO" id="GO:0050661">
    <property type="term" value="F:NADP binding"/>
    <property type="evidence" value="ECO:0007669"/>
    <property type="project" value="TreeGrafter"/>
</dbReference>
<evidence type="ECO:0000256" key="4">
    <source>
        <dbReference type="ARBA" id="ARBA00013014"/>
    </source>
</evidence>